<feature type="compositionally biased region" description="Basic and acidic residues" evidence="1">
    <location>
        <begin position="108"/>
        <end position="126"/>
    </location>
</feature>
<proteinExistence type="predicted"/>
<evidence type="ECO:0000313" key="2">
    <source>
        <dbReference type="Ensembl" id="ENSACOP00000005324.1"/>
    </source>
</evidence>
<reference evidence="2" key="2">
    <citation type="submission" date="2025-09" db="UniProtKB">
        <authorList>
            <consortium name="Ensembl"/>
        </authorList>
    </citation>
    <scope>IDENTIFICATION</scope>
</reference>
<name>A0A8B9ITZ8_9PSIT</name>
<evidence type="ECO:0000313" key="3">
    <source>
        <dbReference type="Proteomes" id="UP000694522"/>
    </source>
</evidence>
<dbReference type="Proteomes" id="UP000694522">
    <property type="component" value="Unplaced"/>
</dbReference>
<evidence type="ECO:0000256" key="1">
    <source>
        <dbReference type="SAM" id="MobiDB-lite"/>
    </source>
</evidence>
<keyword evidence="3" id="KW-1185">Reference proteome</keyword>
<dbReference type="AlphaFoldDB" id="A0A8B9ITZ8"/>
<protein>
    <submittedName>
        <fullName evidence="2">Uncharacterized protein</fullName>
    </submittedName>
</protein>
<dbReference type="Ensembl" id="ENSACOT00000005526.1">
    <property type="protein sequence ID" value="ENSACOP00000005324.1"/>
    <property type="gene ID" value="ENSACOG00000003781.1"/>
</dbReference>
<organism evidence="2 3">
    <name type="scientific">Amazona collaria</name>
    <name type="common">yellow-billed parrot</name>
    <dbReference type="NCBI Taxonomy" id="241587"/>
    <lineage>
        <taxon>Eukaryota</taxon>
        <taxon>Metazoa</taxon>
        <taxon>Chordata</taxon>
        <taxon>Craniata</taxon>
        <taxon>Vertebrata</taxon>
        <taxon>Euteleostomi</taxon>
        <taxon>Archelosauria</taxon>
        <taxon>Archosauria</taxon>
        <taxon>Dinosauria</taxon>
        <taxon>Saurischia</taxon>
        <taxon>Theropoda</taxon>
        <taxon>Coelurosauria</taxon>
        <taxon>Aves</taxon>
        <taxon>Neognathae</taxon>
        <taxon>Neoaves</taxon>
        <taxon>Telluraves</taxon>
        <taxon>Australaves</taxon>
        <taxon>Psittaciformes</taxon>
        <taxon>Psittacidae</taxon>
        <taxon>Amazona</taxon>
    </lineage>
</organism>
<sequence length="126" mass="14410">MHQPVASATKQNLLMAVAITVHIAKLNSVHAVEEECLYGQIRYEVMTKSSQNQEPGSIIVDQTHHSSLTKKVIEVSGMRKHLKRKKQSCRSIHSTKDHQVTYPHKSWRKPDLKGSQDKTQLRMVQE</sequence>
<feature type="compositionally biased region" description="Basic residues" evidence="1">
    <location>
        <begin position="79"/>
        <end position="88"/>
    </location>
</feature>
<reference evidence="2" key="1">
    <citation type="submission" date="2025-08" db="UniProtKB">
        <authorList>
            <consortium name="Ensembl"/>
        </authorList>
    </citation>
    <scope>IDENTIFICATION</scope>
</reference>
<accession>A0A8B9ITZ8</accession>
<feature type="region of interest" description="Disordered" evidence="1">
    <location>
        <begin position="79"/>
        <end position="126"/>
    </location>
</feature>